<evidence type="ECO:0000256" key="7">
    <source>
        <dbReference type="SAM" id="SignalP"/>
    </source>
</evidence>
<feature type="region of interest" description="Disordered" evidence="6">
    <location>
        <begin position="116"/>
        <end position="212"/>
    </location>
</feature>
<sequence>MRFLFLALSLLPAVARADVPAVAVDIAPVHSLVSRVMQGVGTPDLVIPAGASPHGYAMRPSEARSLSGADLVVWVGAGLTPWLADPIEALAPNAEKLALMDAQGMSLLGFREGAGFGEAGHDHGHGHDDHGHDDKDHEGHDDHAHEDKDHEGHDDHAHEDKDHEGHDDHAHEDKDHEGHDDHAHEDKDHEGHDDHGHEGHAHHGDGQDPHIWLDPANAAVALDAIAKALAALDPGNAPTYLENAQQGQAELAELTQELTSQLSEAKGRPFIVFHDAYHYFEARFGTEAVAAVSAGDAATPGPARISALRAQVTEAAPVCAFAEPQMNTALLQTVFEGQDTKLAMLDPLGATLTPGPDLYGEMIRGIATSMAECLNP</sequence>
<keyword evidence="3" id="KW-0813">Transport</keyword>
<reference evidence="8" key="2">
    <citation type="submission" date="2023-01" db="EMBL/GenBank/DDBJ databases">
        <title>Draft genome sequence of Sulfitobacter pacificus strain NBRC 109915.</title>
        <authorList>
            <person name="Sun Q."/>
            <person name="Mori K."/>
        </authorList>
    </citation>
    <scope>NUCLEOTIDE SEQUENCE</scope>
    <source>
        <strain evidence="8">NBRC 109915</strain>
    </source>
</reference>
<dbReference type="PANTHER" id="PTHR42953:SF3">
    <property type="entry name" value="HIGH-AFFINITY ZINC UPTAKE SYSTEM PROTEIN ZNUA"/>
    <property type="match status" value="1"/>
</dbReference>
<comment type="similarity">
    <text evidence="1">Belongs to the bacterial solute-binding protein 9 family.</text>
</comment>
<name>A0ABQ5VGT0_9RHOB</name>
<gene>
    <name evidence="8" type="ORF">GCM10007927_10800</name>
</gene>
<organism evidence="8 9">
    <name type="scientific">Sulfitobacter pacificus</name>
    <dbReference type="NCBI Taxonomy" id="1499314"/>
    <lineage>
        <taxon>Bacteria</taxon>
        <taxon>Pseudomonadati</taxon>
        <taxon>Pseudomonadota</taxon>
        <taxon>Alphaproteobacteria</taxon>
        <taxon>Rhodobacterales</taxon>
        <taxon>Roseobacteraceae</taxon>
        <taxon>Sulfitobacter</taxon>
    </lineage>
</organism>
<evidence type="ECO:0000256" key="3">
    <source>
        <dbReference type="ARBA" id="ARBA00022448"/>
    </source>
</evidence>
<evidence type="ECO:0000256" key="6">
    <source>
        <dbReference type="SAM" id="MobiDB-lite"/>
    </source>
</evidence>
<evidence type="ECO:0000313" key="8">
    <source>
        <dbReference type="EMBL" id="GLQ26277.1"/>
    </source>
</evidence>
<dbReference type="PANTHER" id="PTHR42953">
    <property type="entry name" value="HIGH-AFFINITY ZINC UPTAKE SYSTEM PROTEIN ZNUA-RELATED"/>
    <property type="match status" value="1"/>
</dbReference>
<keyword evidence="5" id="KW-0864">Zinc transport</keyword>
<evidence type="ECO:0000256" key="1">
    <source>
        <dbReference type="ARBA" id="ARBA00011028"/>
    </source>
</evidence>
<feature type="signal peptide" evidence="7">
    <location>
        <begin position="1"/>
        <end position="17"/>
    </location>
</feature>
<evidence type="ECO:0000256" key="5">
    <source>
        <dbReference type="ARBA" id="ARBA00022906"/>
    </source>
</evidence>
<evidence type="ECO:0000313" key="9">
    <source>
        <dbReference type="Proteomes" id="UP001161388"/>
    </source>
</evidence>
<feature type="compositionally biased region" description="Basic and acidic residues" evidence="6">
    <location>
        <begin position="119"/>
        <end position="208"/>
    </location>
</feature>
<protein>
    <recommendedName>
        <fullName evidence="2">High-affinity zinc uptake system protein ZnuA</fullName>
    </recommendedName>
</protein>
<dbReference type="InterPro" id="IPR050492">
    <property type="entry name" value="Bact_metal-bind_prot9"/>
</dbReference>
<dbReference type="RefSeq" id="WP_284371308.1">
    <property type="nucleotide sequence ID" value="NZ_BSNL01000001.1"/>
</dbReference>
<dbReference type="SUPFAM" id="SSF53807">
    <property type="entry name" value="Helical backbone' metal receptor"/>
    <property type="match status" value="1"/>
</dbReference>
<evidence type="ECO:0000256" key="2">
    <source>
        <dbReference type="ARBA" id="ARBA00015915"/>
    </source>
</evidence>
<dbReference type="Pfam" id="PF01297">
    <property type="entry name" value="ZnuA"/>
    <property type="match status" value="1"/>
</dbReference>
<keyword evidence="5" id="KW-0406">Ion transport</keyword>
<feature type="chain" id="PRO_5045198707" description="High-affinity zinc uptake system protein ZnuA" evidence="7">
    <location>
        <begin position="18"/>
        <end position="376"/>
    </location>
</feature>
<evidence type="ECO:0000256" key="4">
    <source>
        <dbReference type="ARBA" id="ARBA00022729"/>
    </source>
</evidence>
<accession>A0ABQ5VGT0</accession>
<keyword evidence="4 7" id="KW-0732">Signal</keyword>
<dbReference type="EMBL" id="BSNL01000001">
    <property type="protein sequence ID" value="GLQ26277.1"/>
    <property type="molecule type" value="Genomic_DNA"/>
</dbReference>
<comment type="caution">
    <text evidence="8">The sequence shown here is derived from an EMBL/GenBank/DDBJ whole genome shotgun (WGS) entry which is preliminary data.</text>
</comment>
<dbReference type="InterPro" id="IPR006127">
    <property type="entry name" value="ZnuA-like"/>
</dbReference>
<dbReference type="Gene3D" id="3.40.50.1980">
    <property type="entry name" value="Nitrogenase molybdenum iron protein domain"/>
    <property type="match status" value="3"/>
</dbReference>
<dbReference type="Proteomes" id="UP001161388">
    <property type="component" value="Unassembled WGS sequence"/>
</dbReference>
<keyword evidence="5" id="KW-0862">Zinc</keyword>
<proteinExistence type="inferred from homology"/>
<keyword evidence="9" id="KW-1185">Reference proteome</keyword>
<reference evidence="8" key="1">
    <citation type="journal article" date="2014" name="Int. J. Syst. Evol. Microbiol.">
        <title>Complete genome of a new Firmicutes species belonging to the dominant human colonic microbiota ('Ruminococcus bicirculans') reveals two chromosomes and a selective capacity to utilize plant glucans.</title>
        <authorList>
            <consortium name="NISC Comparative Sequencing Program"/>
            <person name="Wegmann U."/>
            <person name="Louis P."/>
            <person name="Goesmann A."/>
            <person name="Henrissat B."/>
            <person name="Duncan S.H."/>
            <person name="Flint H.J."/>
        </authorList>
    </citation>
    <scope>NUCLEOTIDE SEQUENCE</scope>
    <source>
        <strain evidence="8">NBRC 109915</strain>
    </source>
</reference>